<evidence type="ECO:0000256" key="11">
    <source>
        <dbReference type="ARBA" id="ARBA00043670"/>
    </source>
</evidence>
<evidence type="ECO:0000256" key="18">
    <source>
        <dbReference type="PIRSR" id="PIRSR000894-1"/>
    </source>
</evidence>
<evidence type="ECO:0000256" key="1">
    <source>
        <dbReference type="ARBA" id="ARBA00004613"/>
    </source>
</evidence>
<protein>
    <recommendedName>
        <fullName evidence="16">Phytase A</fullName>
        <ecNumber evidence="4">3.1.3.8</ecNumber>
    </recommendedName>
    <alternativeName>
        <fullName evidence="17">Histidine acid phosphatase phyA</fullName>
    </alternativeName>
    <alternativeName>
        <fullName evidence="10">Myo-inositol hexakisphosphate phosphohydrolase A</fullName>
    </alternativeName>
    <alternativeName>
        <fullName evidence="9">Myo-inositol-hexaphosphate 3-phosphohydrolase A</fullName>
    </alternativeName>
</protein>
<evidence type="ECO:0000256" key="19">
    <source>
        <dbReference type="PIRSR" id="PIRSR000894-2"/>
    </source>
</evidence>
<feature type="disulfide bond" evidence="19">
    <location>
        <begin position="78"/>
        <end position="87"/>
    </location>
</feature>
<evidence type="ECO:0000256" key="9">
    <source>
        <dbReference type="ARBA" id="ARBA00041857"/>
    </source>
</evidence>
<evidence type="ECO:0000256" key="12">
    <source>
        <dbReference type="ARBA" id="ARBA00043675"/>
    </source>
</evidence>
<keyword evidence="21" id="KW-1185">Reference proteome</keyword>
<evidence type="ECO:0000256" key="4">
    <source>
        <dbReference type="ARBA" id="ARBA00012632"/>
    </source>
</evidence>
<dbReference type="InterPro" id="IPR029033">
    <property type="entry name" value="His_PPase_superfam"/>
</dbReference>
<reference evidence="20" key="1">
    <citation type="submission" date="2023-06" db="EMBL/GenBank/DDBJ databases">
        <authorList>
            <person name="Noh H."/>
        </authorList>
    </citation>
    <scope>NUCLEOTIDE SEQUENCE</scope>
    <source>
        <strain evidence="20">DUCC20226</strain>
    </source>
</reference>
<evidence type="ECO:0000256" key="5">
    <source>
        <dbReference type="ARBA" id="ARBA00022525"/>
    </source>
</evidence>
<comment type="caution">
    <text evidence="20">The sequence shown here is derived from an EMBL/GenBank/DDBJ whole genome shotgun (WGS) entry which is preliminary data.</text>
</comment>
<comment type="catalytic activity">
    <reaction evidence="13">
        <text>1D-myo-inositol 1,2,6-trisphosphate + H2O = 1D-myo-inositol 1,2-bisphosphate + phosphate</text>
        <dbReference type="Rhea" id="RHEA:77131"/>
        <dbReference type="ChEBI" id="CHEBI:15377"/>
        <dbReference type="ChEBI" id="CHEBI:43474"/>
        <dbReference type="ChEBI" id="CHEBI:195537"/>
        <dbReference type="ChEBI" id="CHEBI:195539"/>
    </reaction>
    <physiologicalReaction direction="left-to-right" evidence="13">
        <dbReference type="Rhea" id="RHEA:77132"/>
    </physiologicalReaction>
</comment>
<comment type="catalytic activity">
    <reaction evidence="14">
        <text>1D-myo-inositol 1,2,4,5,6-pentakisphosphate + H2O = 1D-myo-inositol 1,2,5,6-tetrakisphosphate + phosphate</text>
        <dbReference type="Rhea" id="RHEA:77115"/>
        <dbReference type="ChEBI" id="CHEBI:15377"/>
        <dbReference type="ChEBI" id="CHEBI:43474"/>
        <dbReference type="ChEBI" id="CHEBI:57798"/>
        <dbReference type="ChEBI" id="CHEBI:195535"/>
    </reaction>
    <physiologicalReaction direction="left-to-right" evidence="14">
        <dbReference type="Rhea" id="RHEA:77116"/>
    </physiologicalReaction>
</comment>
<evidence type="ECO:0000256" key="8">
    <source>
        <dbReference type="ARBA" id="ARBA00023180"/>
    </source>
</evidence>
<dbReference type="PROSITE" id="PS00778">
    <property type="entry name" value="HIS_ACID_PHOSPHAT_2"/>
    <property type="match status" value="1"/>
</dbReference>
<evidence type="ECO:0000256" key="2">
    <source>
        <dbReference type="ARBA" id="ARBA00005375"/>
    </source>
</evidence>
<evidence type="ECO:0000256" key="6">
    <source>
        <dbReference type="ARBA" id="ARBA00022801"/>
    </source>
</evidence>
<dbReference type="GO" id="GO:0003993">
    <property type="term" value="F:acid phosphatase activity"/>
    <property type="evidence" value="ECO:0007669"/>
    <property type="project" value="TreeGrafter"/>
</dbReference>
<comment type="subcellular location">
    <subcellularLocation>
        <location evidence="1">Secreted</location>
    </subcellularLocation>
</comment>
<keyword evidence="7 19" id="KW-1015">Disulfide bond</keyword>
<dbReference type="SUPFAM" id="SSF53254">
    <property type="entry name" value="Phosphoglycerate mutase-like"/>
    <property type="match status" value="1"/>
</dbReference>
<keyword evidence="5" id="KW-0964">Secreted</keyword>
<comment type="catalytic activity">
    <reaction evidence="11">
        <text>1D-myo-inositol 1,2,5,6-tetrakisphosphate + H2O = 1D-myo-inositol 1,2,6-trisphosphate + phosphate</text>
        <dbReference type="Rhea" id="RHEA:77119"/>
        <dbReference type="ChEBI" id="CHEBI:15377"/>
        <dbReference type="ChEBI" id="CHEBI:43474"/>
        <dbReference type="ChEBI" id="CHEBI:195535"/>
        <dbReference type="ChEBI" id="CHEBI:195537"/>
    </reaction>
    <physiologicalReaction direction="left-to-right" evidence="11">
        <dbReference type="Rhea" id="RHEA:77120"/>
    </physiologicalReaction>
</comment>
<dbReference type="EC" id="3.1.3.8" evidence="4"/>
<accession>A0AAD9SPC3</accession>
<feature type="disulfide bond" evidence="19">
    <location>
        <begin position="483"/>
        <end position="491"/>
    </location>
</feature>
<dbReference type="Pfam" id="PF00328">
    <property type="entry name" value="His_Phos_2"/>
    <property type="match status" value="1"/>
</dbReference>
<dbReference type="PANTHER" id="PTHR20963:SF24">
    <property type="entry name" value="3-PHYTASE B"/>
    <property type="match status" value="1"/>
</dbReference>
<dbReference type="EMBL" id="JAUJFL010000001">
    <property type="protein sequence ID" value="KAK2614046.1"/>
    <property type="molecule type" value="Genomic_DNA"/>
</dbReference>
<keyword evidence="8" id="KW-0325">Glycoprotein</keyword>
<dbReference type="InterPro" id="IPR000560">
    <property type="entry name" value="His_Pase_clade-2"/>
</dbReference>
<evidence type="ECO:0000256" key="13">
    <source>
        <dbReference type="ARBA" id="ARBA00043721"/>
    </source>
</evidence>
<evidence type="ECO:0000256" key="14">
    <source>
        <dbReference type="ARBA" id="ARBA00043748"/>
    </source>
</evidence>
<evidence type="ECO:0000256" key="15">
    <source>
        <dbReference type="ARBA" id="ARBA00043788"/>
    </source>
</evidence>
<dbReference type="AlphaFoldDB" id="A0AAD9SPC3"/>
<dbReference type="PANTHER" id="PTHR20963">
    <property type="entry name" value="MULTIPLE INOSITOL POLYPHOSPHATE PHOSPHATASE-RELATED"/>
    <property type="match status" value="1"/>
</dbReference>
<dbReference type="FunFam" id="3.40.50.1240:FF:000027">
    <property type="entry name" value="3-phytase A"/>
    <property type="match status" value="1"/>
</dbReference>
<feature type="disulfide bond" evidence="19">
    <location>
        <begin position="312"/>
        <end position="328"/>
    </location>
</feature>
<evidence type="ECO:0000256" key="10">
    <source>
        <dbReference type="ARBA" id="ARBA00042300"/>
    </source>
</evidence>
<evidence type="ECO:0000256" key="3">
    <source>
        <dbReference type="ARBA" id="ARBA00011245"/>
    </source>
</evidence>
<comment type="catalytic activity">
    <reaction evidence="15">
        <text>1D-myo-inositol hexakisphosphate + H2O = 1D-myo-inositol 1,2,4,5,6-pentakisphosphate + phosphate</text>
        <dbReference type="Rhea" id="RHEA:16989"/>
        <dbReference type="ChEBI" id="CHEBI:15377"/>
        <dbReference type="ChEBI" id="CHEBI:43474"/>
        <dbReference type="ChEBI" id="CHEBI:57798"/>
        <dbReference type="ChEBI" id="CHEBI:58130"/>
        <dbReference type="EC" id="3.1.3.8"/>
    </reaction>
    <physiologicalReaction direction="left-to-right" evidence="15">
        <dbReference type="Rhea" id="RHEA:16990"/>
    </physiologicalReaction>
</comment>
<evidence type="ECO:0000256" key="17">
    <source>
        <dbReference type="ARBA" id="ARBA00044262"/>
    </source>
</evidence>
<comment type="subunit">
    <text evidence="3">Monomer.</text>
</comment>
<dbReference type="InterPro" id="IPR033379">
    <property type="entry name" value="Acid_Pase_AS"/>
</dbReference>
<dbReference type="Gene3D" id="3.40.50.1240">
    <property type="entry name" value="Phosphoglycerate mutase-like"/>
    <property type="match status" value="1"/>
</dbReference>
<dbReference type="CDD" id="cd07061">
    <property type="entry name" value="HP_HAP_like"/>
    <property type="match status" value="1"/>
</dbReference>
<proteinExistence type="inferred from homology"/>
<dbReference type="Proteomes" id="UP001265746">
    <property type="component" value="Unassembled WGS sequence"/>
</dbReference>
<feature type="active site" description="Nucleophile" evidence="18">
    <location>
        <position position="127"/>
    </location>
</feature>
<sequence length="514" mass="56510">MGLWDTLKDTVNMARGRYKYSPLANRNPAREAQEALGFWSNRHRTVLKLTMAALSLILLYHLVTATARVVRAVNDSSCDTVANGFQCSPEISHYWGQYSPYFAVPSEIDNAVPEQCTITFAQILSRHGARDPTASKTAVYNTTIQRIQSSVSSYGAGYEFIKDYVYTLGADQLTTFGQQELINSGAKFYERYGELTRVASPFVRSSGQDRVVESAQNWTQGFHEARLADTEADGADTFPYNIVTISEEDGMNNTLNHELCTAFEDGPVSEIKDNAKSIWMDVFTRNITARLNANLPGANLSATDTISIMDLCPFNTVADVNGKLSDFCGLFTADEWKSYDYLQTLDKWYGYSNGNPLGPTQGVGFTNELIARLTGQPVVDSTTTNSTLDGNPATFPLNRTLYADFSHDNDMTAIFSALGLYNTTAQLSNTTRTAADQAGGYSSSWTVPFSARMYVEKMTCQDSGAEELVRVLVNDRVTPLQGCGADELGRCTLSKFVDSLSFARSGGDWASCFS</sequence>
<evidence type="ECO:0000313" key="21">
    <source>
        <dbReference type="Proteomes" id="UP001265746"/>
    </source>
</evidence>
<dbReference type="PIRSF" id="PIRSF000894">
    <property type="entry name" value="Acid_phosphatase"/>
    <property type="match status" value="1"/>
</dbReference>
<comment type="similarity">
    <text evidence="2">Belongs to the histidine acid phosphatase family.</text>
</comment>
<feature type="active site" description="Proton donor" evidence="18">
    <location>
        <position position="408"/>
    </location>
</feature>
<feature type="disulfide bond" evidence="19">
    <location>
        <begin position="260"/>
        <end position="512"/>
    </location>
</feature>
<dbReference type="InterPro" id="IPR016274">
    <property type="entry name" value="Histidine_acid_Pase_euk"/>
</dbReference>
<dbReference type="GO" id="GO:0016158">
    <property type="term" value="F:inositol hexakisphosphate 3-phosphatase activity"/>
    <property type="evidence" value="ECO:0007669"/>
    <property type="project" value="UniProtKB-EC"/>
</dbReference>
<comment type="catalytic activity">
    <reaction evidence="12">
        <text>1D-myo-inositol 1,2-bisphosphate + H2O = 1D-myo-inositol 2-phosphate + phosphate</text>
        <dbReference type="Rhea" id="RHEA:77135"/>
        <dbReference type="ChEBI" id="CHEBI:15377"/>
        <dbReference type="ChEBI" id="CHEBI:43474"/>
        <dbReference type="ChEBI" id="CHEBI:84142"/>
        <dbReference type="ChEBI" id="CHEBI:195539"/>
    </reaction>
    <physiologicalReaction direction="left-to-right" evidence="12">
        <dbReference type="Rhea" id="RHEA:77136"/>
    </physiologicalReaction>
</comment>
<name>A0AAD9SPC3_PHOAM</name>
<evidence type="ECO:0000313" key="20">
    <source>
        <dbReference type="EMBL" id="KAK2614046.1"/>
    </source>
</evidence>
<dbReference type="PROSITE" id="PS00616">
    <property type="entry name" value="HIS_ACID_PHOSPHAT_1"/>
    <property type="match status" value="1"/>
</dbReference>
<dbReference type="GO" id="GO:0005576">
    <property type="term" value="C:extracellular region"/>
    <property type="evidence" value="ECO:0007669"/>
    <property type="project" value="UniProtKB-SubCell"/>
</dbReference>
<keyword evidence="6" id="KW-0378">Hydrolase</keyword>
<organism evidence="20 21">
    <name type="scientific">Phomopsis amygdali</name>
    <name type="common">Fusicoccum amygdali</name>
    <dbReference type="NCBI Taxonomy" id="1214568"/>
    <lineage>
        <taxon>Eukaryota</taxon>
        <taxon>Fungi</taxon>
        <taxon>Dikarya</taxon>
        <taxon>Ascomycota</taxon>
        <taxon>Pezizomycotina</taxon>
        <taxon>Sordariomycetes</taxon>
        <taxon>Sordariomycetidae</taxon>
        <taxon>Diaporthales</taxon>
        <taxon>Diaporthaceae</taxon>
        <taxon>Diaporthe</taxon>
    </lineage>
</organism>
<evidence type="ECO:0000256" key="7">
    <source>
        <dbReference type="ARBA" id="ARBA00023157"/>
    </source>
</evidence>
<evidence type="ECO:0000256" key="16">
    <source>
        <dbReference type="ARBA" id="ARBA00044106"/>
    </source>
</evidence>
<gene>
    <name evidence="20" type="ORF">N8I77_000906</name>
</gene>
<feature type="disulfide bond" evidence="19">
    <location>
        <begin position="116"/>
        <end position="460"/>
    </location>
</feature>